<organism evidence="2 3">
    <name type="scientific">Malassezia obtusa</name>
    <dbReference type="NCBI Taxonomy" id="76774"/>
    <lineage>
        <taxon>Eukaryota</taxon>
        <taxon>Fungi</taxon>
        <taxon>Dikarya</taxon>
        <taxon>Basidiomycota</taxon>
        <taxon>Ustilaginomycotina</taxon>
        <taxon>Malasseziomycetes</taxon>
        <taxon>Malasseziales</taxon>
        <taxon>Malasseziaceae</taxon>
        <taxon>Malassezia</taxon>
    </lineage>
</organism>
<dbReference type="CDD" id="cd22852">
    <property type="entry name" value="SMN_C"/>
    <property type="match status" value="1"/>
</dbReference>
<evidence type="ECO:0000256" key="1">
    <source>
        <dbReference type="SAM" id="MobiDB-lite"/>
    </source>
</evidence>
<gene>
    <name evidence="2" type="ORF">MOBT1_000624</name>
</gene>
<feature type="compositionally biased region" description="Basic and acidic residues" evidence="1">
    <location>
        <begin position="42"/>
        <end position="51"/>
    </location>
</feature>
<feature type="compositionally biased region" description="Low complexity" evidence="1">
    <location>
        <begin position="21"/>
        <end position="32"/>
    </location>
</feature>
<feature type="compositionally biased region" description="Polar residues" evidence="1">
    <location>
        <begin position="192"/>
        <end position="206"/>
    </location>
</feature>
<feature type="compositionally biased region" description="Acidic residues" evidence="1">
    <location>
        <begin position="163"/>
        <end position="191"/>
    </location>
</feature>
<dbReference type="AlphaFoldDB" id="A0AAF0DWP2"/>
<feature type="region of interest" description="Disordered" evidence="1">
    <location>
        <begin position="152"/>
        <end position="216"/>
    </location>
</feature>
<dbReference type="Proteomes" id="UP001214603">
    <property type="component" value="Chromosome 1"/>
</dbReference>
<protein>
    <recommendedName>
        <fullName evidence="4">Survival motor neuron Tudor domain-containing protein</fullName>
    </recommendedName>
</protein>
<evidence type="ECO:0000313" key="2">
    <source>
        <dbReference type="EMBL" id="WFD01943.1"/>
    </source>
</evidence>
<reference evidence="2" key="1">
    <citation type="submission" date="2023-03" db="EMBL/GenBank/DDBJ databases">
        <title>Mating type loci evolution in Malassezia.</title>
        <authorList>
            <person name="Coelho M.A."/>
        </authorList>
    </citation>
    <scope>NUCLEOTIDE SEQUENCE</scope>
    <source>
        <strain evidence="2">CBS 7876</strain>
    </source>
</reference>
<feature type="region of interest" description="Disordered" evidence="1">
    <location>
        <begin position="21"/>
        <end position="61"/>
    </location>
</feature>
<dbReference type="EMBL" id="CP119934">
    <property type="protein sequence ID" value="WFD01943.1"/>
    <property type="molecule type" value="Genomic_DNA"/>
</dbReference>
<proteinExistence type="predicted"/>
<evidence type="ECO:0008006" key="4">
    <source>
        <dbReference type="Google" id="ProtNLM"/>
    </source>
</evidence>
<name>A0AAF0DWP2_9BASI</name>
<keyword evidence="3" id="KW-1185">Reference proteome</keyword>
<sequence>MRTRAVVSYEDLPHDAATLHHAAVDAAATTPAPKKRRRHEHEKRYRGPHWDEEADTAAKPMPAWTHAADDETYDSDDAMVASPTHDEPFVEEIELPGGNALRSQDVWDDRFLLDAWHAAEEEYAAFHQRRSDAIDALLAQEKDAHWYSLPTSEVQAAAPPSDHDDDDDKAGDDDDGDDDNDDDNDNDDSDDTPSATTAPKTVQSATDALPSTAHPTPGWIAAQQIVAETPNCIGDSPPAGGAPDAATLPSLALPASMPASETLQTLLMAWYYTGYYTALYQQEQDQGSLS</sequence>
<accession>A0AAF0DWP2</accession>
<dbReference type="InterPro" id="IPR047313">
    <property type="entry name" value="SMN_C"/>
</dbReference>
<evidence type="ECO:0000313" key="3">
    <source>
        <dbReference type="Proteomes" id="UP001214603"/>
    </source>
</evidence>